<name>A0A5A8DEC9_CAFRO</name>
<evidence type="ECO:0000256" key="1">
    <source>
        <dbReference type="ARBA" id="ARBA00004127"/>
    </source>
</evidence>
<evidence type="ECO:0000256" key="9">
    <source>
        <dbReference type="ARBA" id="ARBA00048048"/>
    </source>
</evidence>
<comment type="subcellular location">
    <subcellularLocation>
        <location evidence="1">Endomembrane system</location>
        <topology evidence="1">Multi-pass membrane protein</topology>
    </subcellularLocation>
</comment>
<keyword evidence="4 10" id="KW-1133">Transmembrane helix</keyword>
<feature type="transmembrane region" description="Helical" evidence="10">
    <location>
        <begin position="242"/>
        <end position="264"/>
    </location>
</feature>
<evidence type="ECO:0000256" key="3">
    <source>
        <dbReference type="ARBA" id="ARBA00022692"/>
    </source>
</evidence>
<evidence type="ECO:0000256" key="10">
    <source>
        <dbReference type="RuleBase" id="RU079119"/>
    </source>
</evidence>
<feature type="domain" description="Palmitoyltransferase DHHC" evidence="12">
    <location>
        <begin position="123"/>
        <end position="233"/>
    </location>
</feature>
<keyword evidence="2 10" id="KW-0808">Transferase</keyword>
<feature type="region of interest" description="Disordered" evidence="11">
    <location>
        <begin position="488"/>
        <end position="510"/>
    </location>
</feature>
<evidence type="ECO:0000313" key="13">
    <source>
        <dbReference type="EMBL" id="KAA0162957.1"/>
    </source>
</evidence>
<keyword evidence="3 10" id="KW-0812">Transmembrane</keyword>
<dbReference type="Pfam" id="PF01529">
    <property type="entry name" value="DHHC"/>
    <property type="match status" value="1"/>
</dbReference>
<comment type="domain">
    <text evidence="10">The DHHC domain is required for palmitoyltransferase activity.</text>
</comment>
<keyword evidence="7" id="KW-0449">Lipoprotein</keyword>
<comment type="catalytic activity">
    <reaction evidence="9 10">
        <text>L-cysteinyl-[protein] + hexadecanoyl-CoA = S-hexadecanoyl-L-cysteinyl-[protein] + CoA</text>
        <dbReference type="Rhea" id="RHEA:36683"/>
        <dbReference type="Rhea" id="RHEA-COMP:10131"/>
        <dbReference type="Rhea" id="RHEA-COMP:11032"/>
        <dbReference type="ChEBI" id="CHEBI:29950"/>
        <dbReference type="ChEBI" id="CHEBI:57287"/>
        <dbReference type="ChEBI" id="CHEBI:57379"/>
        <dbReference type="ChEBI" id="CHEBI:74151"/>
        <dbReference type="EC" id="2.3.1.225"/>
    </reaction>
</comment>
<comment type="caution">
    <text evidence="13">The sequence shown here is derived from an EMBL/GenBank/DDBJ whole genome shotgun (WGS) entry which is preliminary data.</text>
</comment>
<evidence type="ECO:0000256" key="4">
    <source>
        <dbReference type="ARBA" id="ARBA00022989"/>
    </source>
</evidence>
<dbReference type="PANTHER" id="PTHR22883">
    <property type="entry name" value="ZINC FINGER DHHC DOMAIN CONTAINING PROTEIN"/>
    <property type="match status" value="1"/>
</dbReference>
<sequence>MASSSPAYAAYVAVAVLTAVSACGECSNRLGAALCFLTTPAPVIAAILVAFVVLSDPGILPRSAATAAPELGLAEAGELVEIGSQLSRMHMAAMAAKAAPGLEWPEVSVAARLRGVAGSVPDGRFCRTCLTLRPADVHHCSTTGACIAGFDHYCGVLGKPIGRGNHRAFIGAIFTTGVGSLLITLVHGLTAILAIVEAAEAAPASAFDDPNALVATPALIFGWVVVGIALLGCLVTCGPSGGLSLGVILPTIAGSTLGTLSAVVPGLERAVLPACLALGLLLLGPALVSFTLYNVDLACTGDSTKARIHRERERRAEAARHMAVRAARDPSLASASLPAAATAAAEPYHEAVQPSAIVRVLCCPCTLPPCGPIDPCMEPRARLAQWEVQSCTAFCVRGWGSRRRIDWKLPVQRDQVEASLTLLRATVAAAKADVDAAEAAAKEGGGGTLASEIPPLDKSLSYSAQSRRRDWEAKTSFRRLPYLHPRSVPSLGAGDAHAEPRTSDEDEVSLSAEQAERQRLRAASGARLCGASGSGDPEPESRCHAGCLQPGWADSGLVCETGHSPDLLPFADLLLTHRELV</sequence>
<organism evidence="13 14">
    <name type="scientific">Cafeteria roenbergensis</name>
    <name type="common">Marine flagellate</name>
    <dbReference type="NCBI Taxonomy" id="33653"/>
    <lineage>
        <taxon>Eukaryota</taxon>
        <taxon>Sar</taxon>
        <taxon>Stramenopiles</taxon>
        <taxon>Bigyra</taxon>
        <taxon>Opalozoa</taxon>
        <taxon>Bicosoecida</taxon>
        <taxon>Cafeteriaceae</taxon>
        <taxon>Cafeteria</taxon>
    </lineage>
</organism>
<dbReference type="Proteomes" id="UP000325113">
    <property type="component" value="Unassembled WGS sequence"/>
</dbReference>
<dbReference type="GO" id="GO:0005794">
    <property type="term" value="C:Golgi apparatus"/>
    <property type="evidence" value="ECO:0007669"/>
    <property type="project" value="TreeGrafter"/>
</dbReference>
<feature type="transmembrane region" description="Helical" evidence="10">
    <location>
        <begin position="169"/>
        <end position="195"/>
    </location>
</feature>
<dbReference type="GO" id="GO:0006612">
    <property type="term" value="P:protein targeting to membrane"/>
    <property type="evidence" value="ECO:0007669"/>
    <property type="project" value="TreeGrafter"/>
</dbReference>
<dbReference type="AlphaFoldDB" id="A0A5A8DEC9"/>
<evidence type="ECO:0000256" key="8">
    <source>
        <dbReference type="ARBA" id="ARBA00023315"/>
    </source>
</evidence>
<dbReference type="EMBL" id="VLTM01000024">
    <property type="protein sequence ID" value="KAA0162957.1"/>
    <property type="molecule type" value="Genomic_DNA"/>
</dbReference>
<accession>A0A5A8DEC9</accession>
<comment type="similarity">
    <text evidence="10">Belongs to the DHHC palmitoyltransferase family.</text>
</comment>
<gene>
    <name evidence="13" type="ORF">FNF31_03013</name>
</gene>
<dbReference type="PROSITE" id="PS50216">
    <property type="entry name" value="DHHC"/>
    <property type="match status" value="1"/>
</dbReference>
<evidence type="ECO:0000256" key="2">
    <source>
        <dbReference type="ARBA" id="ARBA00022679"/>
    </source>
</evidence>
<keyword evidence="5 10" id="KW-0472">Membrane</keyword>
<reference evidence="13 14" key="1">
    <citation type="submission" date="2019-07" db="EMBL/GenBank/DDBJ databases">
        <title>Genomes of Cafeteria roenbergensis.</title>
        <authorList>
            <person name="Fischer M.G."/>
            <person name="Hackl T."/>
            <person name="Roman M."/>
        </authorList>
    </citation>
    <scope>NUCLEOTIDE SEQUENCE [LARGE SCALE GENOMIC DNA]</scope>
    <source>
        <strain evidence="13 14">Cflag</strain>
    </source>
</reference>
<evidence type="ECO:0000256" key="11">
    <source>
        <dbReference type="SAM" id="MobiDB-lite"/>
    </source>
</evidence>
<feature type="transmembrane region" description="Helical" evidence="10">
    <location>
        <begin position="32"/>
        <end position="54"/>
    </location>
</feature>
<keyword evidence="6" id="KW-0564">Palmitate</keyword>
<evidence type="ECO:0000256" key="7">
    <source>
        <dbReference type="ARBA" id="ARBA00023288"/>
    </source>
</evidence>
<protein>
    <recommendedName>
        <fullName evidence="10">Palmitoyltransferase</fullName>
        <ecNumber evidence="10">2.3.1.225</ecNumber>
    </recommendedName>
</protein>
<dbReference type="EC" id="2.3.1.225" evidence="10"/>
<evidence type="ECO:0000313" key="14">
    <source>
        <dbReference type="Proteomes" id="UP000325113"/>
    </source>
</evidence>
<dbReference type="InterPro" id="IPR039859">
    <property type="entry name" value="PFA4/ZDH16/20/ERF2-like"/>
</dbReference>
<proteinExistence type="inferred from homology"/>
<evidence type="ECO:0000256" key="6">
    <source>
        <dbReference type="ARBA" id="ARBA00023139"/>
    </source>
</evidence>
<dbReference type="InterPro" id="IPR001594">
    <property type="entry name" value="Palmitoyltrfase_DHHC"/>
</dbReference>
<evidence type="ECO:0000256" key="5">
    <source>
        <dbReference type="ARBA" id="ARBA00023136"/>
    </source>
</evidence>
<keyword evidence="8 10" id="KW-0012">Acyltransferase</keyword>
<dbReference type="GO" id="GO:0005783">
    <property type="term" value="C:endoplasmic reticulum"/>
    <property type="evidence" value="ECO:0007669"/>
    <property type="project" value="TreeGrafter"/>
</dbReference>
<feature type="transmembrane region" description="Helical" evidence="10">
    <location>
        <begin position="270"/>
        <end position="295"/>
    </location>
</feature>
<evidence type="ECO:0000259" key="12">
    <source>
        <dbReference type="Pfam" id="PF01529"/>
    </source>
</evidence>
<dbReference type="PANTHER" id="PTHR22883:SF43">
    <property type="entry name" value="PALMITOYLTRANSFERASE APP"/>
    <property type="match status" value="1"/>
</dbReference>
<dbReference type="GO" id="GO:0019706">
    <property type="term" value="F:protein-cysteine S-palmitoyltransferase activity"/>
    <property type="evidence" value="ECO:0007669"/>
    <property type="project" value="UniProtKB-EC"/>
</dbReference>
<feature type="transmembrane region" description="Helical" evidence="10">
    <location>
        <begin position="215"/>
        <end position="235"/>
    </location>
</feature>